<keyword evidence="3" id="KW-1185">Reference proteome</keyword>
<accession>A0A453QC60</accession>
<dbReference type="Gramene" id="AET7Gv20035800.20">
    <property type="protein sequence ID" value="AET7Gv20035800.20"/>
    <property type="gene ID" value="AET7Gv20035800"/>
</dbReference>
<name>A0A453QC60_AEGTS</name>
<reference evidence="3" key="1">
    <citation type="journal article" date="2014" name="Science">
        <title>Ancient hybridizations among the ancestral genomes of bread wheat.</title>
        <authorList>
            <consortium name="International Wheat Genome Sequencing Consortium,"/>
            <person name="Marcussen T."/>
            <person name="Sandve S.R."/>
            <person name="Heier L."/>
            <person name="Spannagl M."/>
            <person name="Pfeifer M."/>
            <person name="Jakobsen K.S."/>
            <person name="Wulff B.B."/>
            <person name="Steuernagel B."/>
            <person name="Mayer K.F."/>
            <person name="Olsen O.A."/>
        </authorList>
    </citation>
    <scope>NUCLEOTIDE SEQUENCE [LARGE SCALE GENOMIC DNA]</scope>
    <source>
        <strain evidence="3">cv. AL8/78</strain>
    </source>
</reference>
<feature type="region of interest" description="Disordered" evidence="1">
    <location>
        <begin position="1"/>
        <end position="86"/>
    </location>
</feature>
<dbReference type="Proteomes" id="UP000015105">
    <property type="component" value="Chromosome 7D"/>
</dbReference>
<reference evidence="2" key="4">
    <citation type="submission" date="2019-03" db="UniProtKB">
        <authorList>
            <consortium name="EnsemblPlants"/>
        </authorList>
    </citation>
    <scope>IDENTIFICATION</scope>
</reference>
<protein>
    <submittedName>
        <fullName evidence="2">Uncharacterized protein</fullName>
    </submittedName>
</protein>
<organism evidence="2 3">
    <name type="scientific">Aegilops tauschii subsp. strangulata</name>
    <name type="common">Goatgrass</name>
    <dbReference type="NCBI Taxonomy" id="200361"/>
    <lineage>
        <taxon>Eukaryota</taxon>
        <taxon>Viridiplantae</taxon>
        <taxon>Streptophyta</taxon>
        <taxon>Embryophyta</taxon>
        <taxon>Tracheophyta</taxon>
        <taxon>Spermatophyta</taxon>
        <taxon>Magnoliopsida</taxon>
        <taxon>Liliopsida</taxon>
        <taxon>Poales</taxon>
        <taxon>Poaceae</taxon>
        <taxon>BOP clade</taxon>
        <taxon>Pooideae</taxon>
        <taxon>Triticodae</taxon>
        <taxon>Triticeae</taxon>
        <taxon>Triticinae</taxon>
        <taxon>Aegilops</taxon>
    </lineage>
</organism>
<dbReference type="AlphaFoldDB" id="A0A453QC60"/>
<reference evidence="2" key="5">
    <citation type="journal article" date="2021" name="G3 (Bethesda)">
        <title>Aegilops tauschii genome assembly Aet v5.0 features greater sequence contiguity and improved annotation.</title>
        <authorList>
            <person name="Wang L."/>
            <person name="Zhu T."/>
            <person name="Rodriguez J.C."/>
            <person name="Deal K.R."/>
            <person name="Dubcovsky J."/>
            <person name="McGuire P.E."/>
            <person name="Lux T."/>
            <person name="Spannagl M."/>
            <person name="Mayer K.F.X."/>
            <person name="Baldrich P."/>
            <person name="Meyers B.C."/>
            <person name="Huo N."/>
            <person name="Gu Y.Q."/>
            <person name="Zhou H."/>
            <person name="Devos K.M."/>
            <person name="Bennetzen J.L."/>
            <person name="Unver T."/>
            <person name="Budak H."/>
            <person name="Gulick P.J."/>
            <person name="Galiba G."/>
            <person name="Kalapos B."/>
            <person name="Nelson D.R."/>
            <person name="Li P."/>
            <person name="You F.M."/>
            <person name="Luo M.C."/>
            <person name="Dvorak J."/>
        </authorList>
    </citation>
    <scope>NUCLEOTIDE SEQUENCE [LARGE SCALE GENOMIC DNA]</scope>
    <source>
        <strain evidence="2">cv. AL8/78</strain>
    </source>
</reference>
<feature type="compositionally biased region" description="Pro residues" evidence="1">
    <location>
        <begin position="26"/>
        <end position="50"/>
    </location>
</feature>
<reference evidence="3" key="2">
    <citation type="journal article" date="2017" name="Nat. Plants">
        <title>The Aegilops tauschii genome reveals multiple impacts of transposons.</title>
        <authorList>
            <person name="Zhao G."/>
            <person name="Zou C."/>
            <person name="Li K."/>
            <person name="Wang K."/>
            <person name="Li T."/>
            <person name="Gao L."/>
            <person name="Zhang X."/>
            <person name="Wang H."/>
            <person name="Yang Z."/>
            <person name="Liu X."/>
            <person name="Jiang W."/>
            <person name="Mao L."/>
            <person name="Kong X."/>
            <person name="Jiao Y."/>
            <person name="Jia J."/>
        </authorList>
    </citation>
    <scope>NUCLEOTIDE SEQUENCE [LARGE SCALE GENOMIC DNA]</scope>
    <source>
        <strain evidence="3">cv. AL8/78</strain>
    </source>
</reference>
<sequence>PKARPHDLHPPPPALSPGDQHRRRTPPPPPPPRLPRHPALPRPSASPPGAAPNLTQAGRERHIEPHLPPNRARDERSSCIPPVPPHPPPVAALRCRAKERVNLPPSRDPALISKGTWSKRGNPRLIN</sequence>
<feature type="compositionally biased region" description="Basic and acidic residues" evidence="1">
    <location>
        <begin position="58"/>
        <end position="77"/>
    </location>
</feature>
<evidence type="ECO:0000313" key="3">
    <source>
        <dbReference type="Proteomes" id="UP000015105"/>
    </source>
</evidence>
<feature type="region of interest" description="Disordered" evidence="1">
    <location>
        <begin position="101"/>
        <end position="127"/>
    </location>
</feature>
<evidence type="ECO:0000313" key="2">
    <source>
        <dbReference type="EnsemblPlants" id="AET7Gv20035800.20"/>
    </source>
</evidence>
<reference evidence="2" key="3">
    <citation type="journal article" date="2017" name="Nature">
        <title>Genome sequence of the progenitor of the wheat D genome Aegilops tauschii.</title>
        <authorList>
            <person name="Luo M.C."/>
            <person name="Gu Y.Q."/>
            <person name="Puiu D."/>
            <person name="Wang H."/>
            <person name="Twardziok S.O."/>
            <person name="Deal K.R."/>
            <person name="Huo N."/>
            <person name="Zhu T."/>
            <person name="Wang L."/>
            <person name="Wang Y."/>
            <person name="McGuire P.E."/>
            <person name="Liu S."/>
            <person name="Long H."/>
            <person name="Ramasamy R.K."/>
            <person name="Rodriguez J.C."/>
            <person name="Van S.L."/>
            <person name="Yuan L."/>
            <person name="Wang Z."/>
            <person name="Xia Z."/>
            <person name="Xiao L."/>
            <person name="Anderson O.D."/>
            <person name="Ouyang S."/>
            <person name="Liang Y."/>
            <person name="Zimin A.V."/>
            <person name="Pertea G."/>
            <person name="Qi P."/>
            <person name="Bennetzen J.L."/>
            <person name="Dai X."/>
            <person name="Dawson M.W."/>
            <person name="Muller H.G."/>
            <person name="Kugler K."/>
            <person name="Rivarola-Duarte L."/>
            <person name="Spannagl M."/>
            <person name="Mayer K.F.X."/>
            <person name="Lu F.H."/>
            <person name="Bevan M.W."/>
            <person name="Leroy P."/>
            <person name="Li P."/>
            <person name="You F.M."/>
            <person name="Sun Q."/>
            <person name="Liu Z."/>
            <person name="Lyons E."/>
            <person name="Wicker T."/>
            <person name="Salzberg S.L."/>
            <person name="Devos K.M."/>
            <person name="Dvorak J."/>
        </authorList>
    </citation>
    <scope>NUCLEOTIDE SEQUENCE [LARGE SCALE GENOMIC DNA]</scope>
    <source>
        <strain evidence="2">cv. AL8/78</strain>
    </source>
</reference>
<dbReference type="EnsemblPlants" id="AET7Gv20035800.20">
    <property type="protein sequence ID" value="AET7Gv20035800.20"/>
    <property type="gene ID" value="AET7Gv20035800"/>
</dbReference>
<evidence type="ECO:0000256" key="1">
    <source>
        <dbReference type="SAM" id="MobiDB-lite"/>
    </source>
</evidence>
<proteinExistence type="predicted"/>